<reference evidence="1 2" key="1">
    <citation type="journal article" date="2014" name="J. Gen. Virol.">
        <title>Novel gammaherpesvirus functions encoded by bovine herpesvirus 6 (bovine lymphotropic virus).</title>
        <authorList>
            <person name="Jia J."/>
            <person name="Delhon G."/>
            <person name="Tulman E.R."/>
            <person name="Diel D.G."/>
            <person name="Osorio F.A."/>
            <person name="Wen X."/>
            <person name="Kutish G.F."/>
            <person name="Rock D.L."/>
        </authorList>
    </citation>
    <scope>NUCLEOTIDE SEQUENCE [LARGE SCALE GENOMIC DNA]</scope>
    <source>
        <strain evidence="1">Pennsylvania 47</strain>
    </source>
</reference>
<evidence type="ECO:0000313" key="1">
    <source>
        <dbReference type="EMBL" id="AIB03178.1"/>
    </source>
</evidence>
<accession>A0A060CXI6</accession>
<dbReference type="Proteomes" id="UP000121539">
    <property type="component" value="Segment"/>
</dbReference>
<proteinExistence type="predicted"/>
<dbReference type="Pfam" id="PF04682">
    <property type="entry name" value="Herpes_BTRF1"/>
    <property type="match status" value="1"/>
</dbReference>
<sequence length="401" mass="44775">MDNVLKISSPRARFVSGAVLVSTNKYIYHVLHSKTLCMTLDHPGDSIPISVVFAKIDKLATSSCSLHAKNNPGISLIRILLSSHPYIQSSSLSVGHQQANNIIILYQQPVVLTQDYGANPIKINSTVMVSNDYTSLDGAVPLADDLTFGEMVYASRVKSVSINENLNIHKEFDPDITLESSIINVAEAGKPIIKKSVFYNTDKKTSKLHAQIYYAARHHAPEIGKCPVGPFNTILIMCKSHNTLQIVPSFKLNHIQRLFVKHVILFRMGLENCVEDFVQVFTNLQNLQDSEVECFEHLVGVAKAQVEDIVFALNSISMHVFQKPVTNKKDHWAIKLALDKYFLMFPPKDKLNAINFGAGIIDIICSGITFEKLVKFLSKYLEIQETAKETNLLKMFALLST</sequence>
<name>A0A060CXI6_9GAMA</name>
<dbReference type="InterPro" id="IPR006772">
    <property type="entry name" value="Herpes_BTRF1"/>
</dbReference>
<gene>
    <name evidence="1" type="ORF">BoHV6ORF23</name>
</gene>
<dbReference type="GeneID" id="19620157"/>
<dbReference type="EMBL" id="KJ705001">
    <property type="protein sequence ID" value="AIB03178.1"/>
    <property type="molecule type" value="Genomic_DNA"/>
</dbReference>
<protein>
    <submittedName>
        <fullName evidence="1">ORF23</fullName>
    </submittedName>
</protein>
<evidence type="ECO:0000313" key="2">
    <source>
        <dbReference type="Proteomes" id="UP000121539"/>
    </source>
</evidence>
<dbReference type="RefSeq" id="YP_009042002.1">
    <property type="nucleotide sequence ID" value="NC_024303.1"/>
</dbReference>
<organism evidence="1 2">
    <name type="scientific">Bovine gammaherpesvirus 6</name>
    <dbReference type="NCBI Taxonomy" id="1504288"/>
    <lineage>
        <taxon>Viruses</taxon>
        <taxon>Duplodnaviria</taxon>
        <taxon>Heunggongvirae</taxon>
        <taxon>Peploviricota</taxon>
        <taxon>Herviviricetes</taxon>
        <taxon>Herpesvirales</taxon>
        <taxon>Orthoherpesviridae</taxon>
        <taxon>Gammaherpesvirinae</taxon>
        <taxon>Macavirus</taxon>
        <taxon>Macavirus bovinegamma6</taxon>
    </lineage>
</organism>
<dbReference type="KEGG" id="vg:19620157"/>
<dbReference type="OrthoDB" id="7072at10239"/>
<keyword evidence="2" id="KW-1185">Reference proteome</keyword>